<dbReference type="Proteomes" id="UP000183038">
    <property type="component" value="Unassembled WGS sequence"/>
</dbReference>
<dbReference type="EMBL" id="FNTB01000001">
    <property type="protein sequence ID" value="SEC08842.1"/>
    <property type="molecule type" value="Genomic_DNA"/>
</dbReference>
<sequence>MLVELYVCVIETIGNNNDLRSVSFITVLYEFLKFGE</sequence>
<proteinExistence type="predicted"/>
<gene>
    <name evidence="1" type="ORF">SAMN05192540_2321</name>
</gene>
<accession>A0A1H4PNR6</accession>
<evidence type="ECO:0000313" key="1">
    <source>
        <dbReference type="EMBL" id="SEC08842.1"/>
    </source>
</evidence>
<evidence type="ECO:0000313" key="2">
    <source>
        <dbReference type="Proteomes" id="UP000183038"/>
    </source>
</evidence>
<organism evidence="1 2">
    <name type="scientific">Maribacter dokdonensis</name>
    <dbReference type="NCBI Taxonomy" id="320912"/>
    <lineage>
        <taxon>Bacteria</taxon>
        <taxon>Pseudomonadati</taxon>
        <taxon>Bacteroidota</taxon>
        <taxon>Flavobacteriia</taxon>
        <taxon>Flavobacteriales</taxon>
        <taxon>Flavobacteriaceae</taxon>
        <taxon>Maribacter</taxon>
    </lineage>
</organism>
<dbReference type="AlphaFoldDB" id="A0A1H4PNR6"/>
<reference evidence="1 2" key="1">
    <citation type="submission" date="2016-10" db="EMBL/GenBank/DDBJ databases">
        <authorList>
            <person name="de Groot N.N."/>
        </authorList>
    </citation>
    <scope>NUCLEOTIDE SEQUENCE [LARGE SCALE GENOMIC DNA]</scope>
    <source>
        <strain evidence="1 2">MAR_2009_71</strain>
    </source>
</reference>
<name>A0A1H4PNR6_9FLAO</name>
<protein>
    <submittedName>
        <fullName evidence="1">Uncharacterized protein</fullName>
    </submittedName>
</protein>